<sequence length="70" mass="8300">MRIDLSKWNIAGQIFSHLLQPVFVGPQRRKVAYQSANFVLSHKFRHLIFGQADQQMKLYVEISELFLDFF</sequence>
<proteinExistence type="predicted"/>
<protein>
    <submittedName>
        <fullName evidence="1">Uncharacterized protein</fullName>
    </submittedName>
</protein>
<reference evidence="1 2" key="1">
    <citation type="journal article" date="2018" name="Sci. Rep.">
        <title>Genomic signatures of local adaptation to the degree of environmental predictability in rotifers.</title>
        <authorList>
            <person name="Franch-Gras L."/>
            <person name="Hahn C."/>
            <person name="Garcia-Roger E.M."/>
            <person name="Carmona M.J."/>
            <person name="Serra M."/>
            <person name="Gomez A."/>
        </authorList>
    </citation>
    <scope>NUCLEOTIDE SEQUENCE [LARGE SCALE GENOMIC DNA]</scope>
    <source>
        <strain evidence="1">HYR1</strain>
    </source>
</reference>
<dbReference type="AlphaFoldDB" id="A0A3M7QM09"/>
<dbReference type="EMBL" id="REGN01005786">
    <property type="protein sequence ID" value="RNA12025.1"/>
    <property type="molecule type" value="Genomic_DNA"/>
</dbReference>
<name>A0A3M7QM09_BRAPC</name>
<accession>A0A3M7QM09</accession>
<evidence type="ECO:0000313" key="2">
    <source>
        <dbReference type="Proteomes" id="UP000276133"/>
    </source>
</evidence>
<keyword evidence="2" id="KW-1185">Reference proteome</keyword>
<gene>
    <name evidence="1" type="ORF">BpHYR1_035131</name>
</gene>
<organism evidence="1 2">
    <name type="scientific">Brachionus plicatilis</name>
    <name type="common">Marine rotifer</name>
    <name type="synonym">Brachionus muelleri</name>
    <dbReference type="NCBI Taxonomy" id="10195"/>
    <lineage>
        <taxon>Eukaryota</taxon>
        <taxon>Metazoa</taxon>
        <taxon>Spiralia</taxon>
        <taxon>Gnathifera</taxon>
        <taxon>Rotifera</taxon>
        <taxon>Eurotatoria</taxon>
        <taxon>Monogononta</taxon>
        <taxon>Pseudotrocha</taxon>
        <taxon>Ploima</taxon>
        <taxon>Brachionidae</taxon>
        <taxon>Brachionus</taxon>
    </lineage>
</organism>
<comment type="caution">
    <text evidence="1">The sequence shown here is derived from an EMBL/GenBank/DDBJ whole genome shotgun (WGS) entry which is preliminary data.</text>
</comment>
<dbReference type="Proteomes" id="UP000276133">
    <property type="component" value="Unassembled WGS sequence"/>
</dbReference>
<evidence type="ECO:0000313" key="1">
    <source>
        <dbReference type="EMBL" id="RNA12025.1"/>
    </source>
</evidence>